<reference evidence="1 2" key="1">
    <citation type="submission" date="2015-04" db="EMBL/GenBank/DDBJ databases">
        <authorList>
            <person name="Syromyatnikov M.Y."/>
            <person name="Popov V.N."/>
        </authorList>
    </citation>
    <scope>NUCLEOTIDE SEQUENCE [LARGE SCALE GENOMIC DNA]</scope>
    <source>
        <strain evidence="1">WF-38-12</strain>
    </source>
</reference>
<accession>A0A0U1MBA2</accession>
<evidence type="ECO:0000313" key="1">
    <source>
        <dbReference type="EMBL" id="CRG92877.1"/>
    </source>
</evidence>
<dbReference type="Proteomes" id="UP000054383">
    <property type="component" value="Unassembled WGS sequence"/>
</dbReference>
<dbReference type="AlphaFoldDB" id="A0A0U1MBA2"/>
<evidence type="ECO:0000313" key="2">
    <source>
        <dbReference type="Proteomes" id="UP000054383"/>
    </source>
</evidence>
<gene>
    <name evidence="1" type="ORF">PISL3812_09952</name>
</gene>
<protein>
    <submittedName>
        <fullName evidence="1">Uncharacterized protein</fullName>
    </submittedName>
</protein>
<organism evidence="1 2">
    <name type="scientific">Talaromyces islandicus</name>
    <name type="common">Penicillium islandicum</name>
    <dbReference type="NCBI Taxonomy" id="28573"/>
    <lineage>
        <taxon>Eukaryota</taxon>
        <taxon>Fungi</taxon>
        <taxon>Dikarya</taxon>
        <taxon>Ascomycota</taxon>
        <taxon>Pezizomycotina</taxon>
        <taxon>Eurotiomycetes</taxon>
        <taxon>Eurotiomycetidae</taxon>
        <taxon>Eurotiales</taxon>
        <taxon>Trichocomaceae</taxon>
        <taxon>Talaromyces</taxon>
        <taxon>Talaromyces sect. Islandici</taxon>
    </lineage>
</organism>
<dbReference type="EMBL" id="CVMT01000024">
    <property type="protein sequence ID" value="CRG92877.1"/>
    <property type="molecule type" value="Genomic_DNA"/>
</dbReference>
<name>A0A0U1MBA2_TALIS</name>
<keyword evidence="2" id="KW-1185">Reference proteome</keyword>
<proteinExistence type="predicted"/>
<sequence>MSGTATPPPSWAQVSTIHELVDRDHRSRVFALVSILILATLHNPDAALRAAPRPRESRSLESMTIENGLSHISVDMTKPQRLSQQSFDFHSHRGELDDQARIACTVIAPNASNPPYPDSAMA</sequence>